<feature type="chain" id="PRO_5020844528" evidence="1">
    <location>
        <begin position="23"/>
        <end position="198"/>
    </location>
</feature>
<dbReference type="GO" id="GO:0046872">
    <property type="term" value="F:metal ion binding"/>
    <property type="evidence" value="ECO:0007669"/>
    <property type="project" value="InterPro"/>
</dbReference>
<keyword evidence="4" id="KW-1185">Reference proteome</keyword>
<dbReference type="EMBL" id="SJSK01000001">
    <property type="protein sequence ID" value="TCC93232.1"/>
    <property type="molecule type" value="Genomic_DNA"/>
</dbReference>
<proteinExistence type="predicted"/>
<evidence type="ECO:0000259" key="2">
    <source>
        <dbReference type="Pfam" id="PF05193"/>
    </source>
</evidence>
<sequence>MKSITKIAILFIALLSFTVASAQNSMKAPVRFKLKNGITVIVAQNNGLGKIYSRLTIENQTCGNKVIAQVFENYLNNKATKFNDSMSATGATSSKVTFAYNEANTATNTANFEPALNYVSTLFLNPTTAKQAFDEMKSLYTGNKADLDSITAADVQDYYNKSFKASDTFITIAGDITPSDAKEIASKAFGSWNVVATL</sequence>
<organism evidence="3 4">
    <name type="scientific">Pedobacter frigiditerrae</name>
    <dbReference type="NCBI Taxonomy" id="2530452"/>
    <lineage>
        <taxon>Bacteria</taxon>
        <taxon>Pseudomonadati</taxon>
        <taxon>Bacteroidota</taxon>
        <taxon>Sphingobacteriia</taxon>
        <taxon>Sphingobacteriales</taxon>
        <taxon>Sphingobacteriaceae</taxon>
        <taxon>Pedobacter</taxon>
    </lineage>
</organism>
<keyword evidence="1" id="KW-0732">Signal</keyword>
<feature type="domain" description="Peptidase M16 C-terminal" evidence="2">
    <location>
        <begin position="149"/>
        <end position="193"/>
    </location>
</feature>
<reference evidence="3 4" key="1">
    <citation type="submission" date="2019-02" db="EMBL/GenBank/DDBJ databases">
        <title>Pedobacter sp. RP-1-13 sp. nov., isolated from Arctic soil.</title>
        <authorList>
            <person name="Dahal R.H."/>
        </authorList>
    </citation>
    <scope>NUCLEOTIDE SEQUENCE [LARGE SCALE GENOMIC DNA]</scope>
    <source>
        <strain evidence="3 4">RP-1-13</strain>
    </source>
</reference>
<evidence type="ECO:0000313" key="4">
    <source>
        <dbReference type="Proteomes" id="UP000292884"/>
    </source>
</evidence>
<protein>
    <submittedName>
        <fullName evidence="3">Insulinase family protein</fullName>
    </submittedName>
</protein>
<comment type="caution">
    <text evidence="3">The sequence shown here is derived from an EMBL/GenBank/DDBJ whole genome shotgun (WGS) entry which is preliminary data.</text>
</comment>
<dbReference type="InterPro" id="IPR011249">
    <property type="entry name" value="Metalloenz_LuxS/M16"/>
</dbReference>
<feature type="signal peptide" evidence="1">
    <location>
        <begin position="1"/>
        <end position="22"/>
    </location>
</feature>
<name>A0A4R0N407_9SPHI</name>
<dbReference type="InterPro" id="IPR007863">
    <property type="entry name" value="Peptidase_M16_C"/>
</dbReference>
<dbReference type="AlphaFoldDB" id="A0A4R0N407"/>
<evidence type="ECO:0000313" key="3">
    <source>
        <dbReference type="EMBL" id="TCC93232.1"/>
    </source>
</evidence>
<dbReference type="Proteomes" id="UP000292884">
    <property type="component" value="Unassembled WGS sequence"/>
</dbReference>
<evidence type="ECO:0000256" key="1">
    <source>
        <dbReference type="SAM" id="SignalP"/>
    </source>
</evidence>
<dbReference type="RefSeq" id="WP_131551101.1">
    <property type="nucleotide sequence ID" value="NZ_SJSK01000001.1"/>
</dbReference>
<dbReference type="Pfam" id="PF05193">
    <property type="entry name" value="Peptidase_M16_C"/>
    <property type="match status" value="1"/>
</dbReference>
<dbReference type="SUPFAM" id="SSF63411">
    <property type="entry name" value="LuxS/MPP-like metallohydrolase"/>
    <property type="match status" value="1"/>
</dbReference>
<dbReference type="Gene3D" id="3.30.830.10">
    <property type="entry name" value="Metalloenzyme, LuxS/M16 peptidase-like"/>
    <property type="match status" value="2"/>
</dbReference>
<accession>A0A4R0N407</accession>
<dbReference type="OrthoDB" id="767018at2"/>
<gene>
    <name evidence="3" type="ORF">EZ428_00195</name>
</gene>